<dbReference type="OrthoDB" id="2933238at2759"/>
<evidence type="ECO:0000313" key="1">
    <source>
        <dbReference type="EMBL" id="KAG5641681.1"/>
    </source>
</evidence>
<protein>
    <recommendedName>
        <fullName evidence="3">F-box domain-containing protein</fullName>
    </recommendedName>
</protein>
<dbReference type="Proteomes" id="UP000775547">
    <property type="component" value="Unassembled WGS sequence"/>
</dbReference>
<gene>
    <name evidence="1" type="ORF">DXG03_004445</name>
</gene>
<reference evidence="1" key="2">
    <citation type="submission" date="2021-10" db="EMBL/GenBank/DDBJ databases">
        <title>Phylogenomics reveals ancestral predisposition of the termite-cultivated fungus Termitomyces towards a domesticated lifestyle.</title>
        <authorList>
            <person name="Auxier B."/>
            <person name="Grum-Grzhimaylo A."/>
            <person name="Cardenas M.E."/>
            <person name="Lodge J.D."/>
            <person name="Laessoe T."/>
            <person name="Pedersen O."/>
            <person name="Smith M.E."/>
            <person name="Kuyper T.W."/>
            <person name="Franco-Molano E.A."/>
            <person name="Baroni T.J."/>
            <person name="Aanen D.K."/>
        </authorList>
    </citation>
    <scope>NUCLEOTIDE SEQUENCE</scope>
    <source>
        <strain evidence="1">AP01</strain>
        <tissue evidence="1">Mycelium</tissue>
    </source>
</reference>
<organism evidence="1 2">
    <name type="scientific">Asterophora parasitica</name>
    <dbReference type="NCBI Taxonomy" id="117018"/>
    <lineage>
        <taxon>Eukaryota</taxon>
        <taxon>Fungi</taxon>
        <taxon>Dikarya</taxon>
        <taxon>Basidiomycota</taxon>
        <taxon>Agaricomycotina</taxon>
        <taxon>Agaricomycetes</taxon>
        <taxon>Agaricomycetidae</taxon>
        <taxon>Agaricales</taxon>
        <taxon>Tricholomatineae</taxon>
        <taxon>Lyophyllaceae</taxon>
        <taxon>Asterophora</taxon>
    </lineage>
</organism>
<sequence length="247" mass="27699">IIGDIYDDAGLQACSLVCRSWSLPANAEFFRCVTLDTDVKCSRFQALLLESPHIACLVRDLEVVTDHDPETILDDEVSLTAALLLLKHLESFTLRLGWRMTWNDLSTNLRDAVIQVLKLPSLTSLELENWYFDLADVDLHNLFMHVTALKRLSLLAPSCPTDGEPSEDQFLMEVPNRPRLDELIVGLEYGAFGIGEWLCRSRCSLDLSGLRALHIMHTANDHIISGILKIAGASLESFHLEVQERDG</sequence>
<keyword evidence="2" id="KW-1185">Reference proteome</keyword>
<dbReference type="AlphaFoldDB" id="A0A9P7K7V2"/>
<comment type="caution">
    <text evidence="1">The sequence shown here is derived from an EMBL/GenBank/DDBJ whole genome shotgun (WGS) entry which is preliminary data.</text>
</comment>
<name>A0A9P7K7V2_9AGAR</name>
<evidence type="ECO:0008006" key="3">
    <source>
        <dbReference type="Google" id="ProtNLM"/>
    </source>
</evidence>
<feature type="non-terminal residue" evidence="1">
    <location>
        <position position="1"/>
    </location>
</feature>
<evidence type="ECO:0000313" key="2">
    <source>
        <dbReference type="Proteomes" id="UP000775547"/>
    </source>
</evidence>
<accession>A0A9P7K7V2</accession>
<dbReference type="EMBL" id="JABCKV010000266">
    <property type="protein sequence ID" value="KAG5641681.1"/>
    <property type="molecule type" value="Genomic_DNA"/>
</dbReference>
<proteinExistence type="predicted"/>
<reference evidence="1" key="1">
    <citation type="submission" date="2020-07" db="EMBL/GenBank/DDBJ databases">
        <authorList>
            <person name="Nieuwenhuis M."/>
            <person name="Van De Peppel L.J.J."/>
        </authorList>
    </citation>
    <scope>NUCLEOTIDE SEQUENCE</scope>
    <source>
        <strain evidence="1">AP01</strain>
        <tissue evidence="1">Mycelium</tissue>
    </source>
</reference>